<dbReference type="PANTHER" id="PTHR28511:SF1">
    <property type="entry name" value="ENDONUCLEASE V"/>
    <property type="match status" value="1"/>
</dbReference>
<dbReference type="InterPro" id="IPR007581">
    <property type="entry name" value="Endonuclease-V"/>
</dbReference>
<keyword evidence="5" id="KW-0378">Hydrolase</keyword>
<evidence type="ECO:0000256" key="2">
    <source>
        <dbReference type="ARBA" id="ARBA00022490"/>
    </source>
</evidence>
<dbReference type="PANTHER" id="PTHR28511">
    <property type="entry name" value="ENDONUCLEASE V"/>
    <property type="match status" value="1"/>
</dbReference>
<accession>A0ABD3X187</accession>
<dbReference type="GO" id="GO:0016787">
    <property type="term" value="F:hydrolase activity"/>
    <property type="evidence" value="ECO:0007669"/>
    <property type="project" value="UniProtKB-KW"/>
</dbReference>
<dbReference type="GO" id="GO:0004519">
    <property type="term" value="F:endonuclease activity"/>
    <property type="evidence" value="ECO:0007669"/>
    <property type="project" value="UniProtKB-KW"/>
</dbReference>
<dbReference type="CDD" id="cd06559">
    <property type="entry name" value="Endonuclease_V"/>
    <property type="match status" value="1"/>
</dbReference>
<keyword evidence="3" id="KW-0540">Nuclease</keyword>
<dbReference type="Pfam" id="PF04493">
    <property type="entry name" value="Endonuclease_5"/>
    <property type="match status" value="1"/>
</dbReference>
<dbReference type="EMBL" id="JBJQND010000004">
    <property type="protein sequence ID" value="KAL3878605.1"/>
    <property type="molecule type" value="Genomic_DNA"/>
</dbReference>
<evidence type="ECO:0000256" key="4">
    <source>
        <dbReference type="ARBA" id="ARBA00022759"/>
    </source>
</evidence>
<dbReference type="GO" id="GO:0005737">
    <property type="term" value="C:cytoplasm"/>
    <property type="evidence" value="ECO:0007669"/>
    <property type="project" value="UniProtKB-SubCell"/>
</dbReference>
<keyword evidence="4" id="KW-0255">Endonuclease</keyword>
<dbReference type="Gene3D" id="3.30.2170.10">
    <property type="entry name" value="archaeoglobus fulgidus dsm 4304 superfamily"/>
    <property type="match status" value="1"/>
</dbReference>
<evidence type="ECO:0000256" key="5">
    <source>
        <dbReference type="ARBA" id="ARBA00022801"/>
    </source>
</evidence>
<reference evidence="6 7" key="1">
    <citation type="submission" date="2024-11" db="EMBL/GenBank/DDBJ databases">
        <title>Chromosome-level genome assembly of the freshwater bivalve Anodonta woodiana.</title>
        <authorList>
            <person name="Chen X."/>
        </authorList>
    </citation>
    <scope>NUCLEOTIDE SEQUENCE [LARGE SCALE GENOMIC DNA]</scope>
    <source>
        <strain evidence="6">MN2024</strain>
        <tissue evidence="6">Gills</tissue>
    </source>
</reference>
<gene>
    <name evidence="6" type="ORF">ACJMK2_030939</name>
</gene>
<keyword evidence="2" id="KW-0963">Cytoplasm</keyword>
<sequence>MDYKPQSQGRDLDTTVTEEVKVQWEKEQEELRQKLSLEDADVIKKLLAVSDTDQSASNEEKFYIAGVDISFVKDDNVNACAAIVIVRFPDLQLMYEDCEMVKLTAPYIPGYLAFRECPFILKQLEQLSKKKPFYNPQVQFGLACHLGVVSDIPCIGVAKKLFQVDGLEKDDRHHTKIKNLKKGGDTFPLQGSSGRVLGMALRSCDSTKNPVYVSPGHKISLESAVKLVHRCCQHRVPEPIRWADIKSREYIRENFITMDQENRSDVKKLKSHHKKNGKAENEKIIKLEKNVTSDDTCNLMFEDSLDLFYAQNVIEDQETKTHKACQKKNRRDEIYGCYNDALISMDGLNCTLIFRFLCHSFWHTISSVQRVAQLLIDYHEAWQI</sequence>
<dbReference type="Proteomes" id="UP001634394">
    <property type="component" value="Unassembled WGS sequence"/>
</dbReference>
<evidence type="ECO:0000256" key="1">
    <source>
        <dbReference type="ARBA" id="ARBA00004496"/>
    </source>
</evidence>
<protein>
    <recommendedName>
        <fullName evidence="8">Endonuclease V</fullName>
    </recommendedName>
</protein>
<name>A0ABD3X187_SINWO</name>
<evidence type="ECO:0000256" key="3">
    <source>
        <dbReference type="ARBA" id="ARBA00022722"/>
    </source>
</evidence>
<comment type="subcellular location">
    <subcellularLocation>
        <location evidence="1">Cytoplasm</location>
    </subcellularLocation>
</comment>
<organism evidence="6 7">
    <name type="scientific">Sinanodonta woodiana</name>
    <name type="common">Chinese pond mussel</name>
    <name type="synonym">Anodonta woodiana</name>
    <dbReference type="NCBI Taxonomy" id="1069815"/>
    <lineage>
        <taxon>Eukaryota</taxon>
        <taxon>Metazoa</taxon>
        <taxon>Spiralia</taxon>
        <taxon>Lophotrochozoa</taxon>
        <taxon>Mollusca</taxon>
        <taxon>Bivalvia</taxon>
        <taxon>Autobranchia</taxon>
        <taxon>Heteroconchia</taxon>
        <taxon>Palaeoheterodonta</taxon>
        <taxon>Unionida</taxon>
        <taxon>Unionoidea</taxon>
        <taxon>Unionidae</taxon>
        <taxon>Unioninae</taxon>
        <taxon>Sinanodonta</taxon>
    </lineage>
</organism>
<proteinExistence type="predicted"/>
<evidence type="ECO:0000313" key="7">
    <source>
        <dbReference type="Proteomes" id="UP001634394"/>
    </source>
</evidence>
<evidence type="ECO:0000313" key="6">
    <source>
        <dbReference type="EMBL" id="KAL3878605.1"/>
    </source>
</evidence>
<evidence type="ECO:0008006" key="8">
    <source>
        <dbReference type="Google" id="ProtNLM"/>
    </source>
</evidence>
<comment type="caution">
    <text evidence="6">The sequence shown here is derived from an EMBL/GenBank/DDBJ whole genome shotgun (WGS) entry which is preliminary data.</text>
</comment>
<keyword evidence="7" id="KW-1185">Reference proteome</keyword>
<dbReference type="AlphaFoldDB" id="A0ABD3X187"/>